<evidence type="ECO:0008006" key="3">
    <source>
        <dbReference type="Google" id="ProtNLM"/>
    </source>
</evidence>
<dbReference type="RefSeq" id="WP_091516256.1">
    <property type="nucleotide sequence ID" value="NZ_FOLE01000013.1"/>
</dbReference>
<dbReference type="AlphaFoldDB" id="A0A1I1N7T3"/>
<evidence type="ECO:0000313" key="2">
    <source>
        <dbReference type="Proteomes" id="UP000199514"/>
    </source>
</evidence>
<dbReference type="OrthoDB" id="9815006at2"/>
<protein>
    <recommendedName>
        <fullName evidence="3">Recombinase</fullName>
    </recommendedName>
</protein>
<organism evidence="1 2">
    <name type="scientific">Flexibacter flexilis DSM 6793</name>
    <dbReference type="NCBI Taxonomy" id="927664"/>
    <lineage>
        <taxon>Bacteria</taxon>
        <taxon>Pseudomonadati</taxon>
        <taxon>Bacteroidota</taxon>
        <taxon>Cytophagia</taxon>
        <taxon>Cytophagales</taxon>
        <taxon>Flexibacteraceae</taxon>
        <taxon>Flexibacter</taxon>
    </lineage>
</organism>
<accession>A0A1I1N7T3</accession>
<reference evidence="1 2" key="1">
    <citation type="submission" date="2016-10" db="EMBL/GenBank/DDBJ databases">
        <authorList>
            <person name="de Groot N.N."/>
        </authorList>
    </citation>
    <scope>NUCLEOTIDE SEQUENCE [LARGE SCALE GENOMIC DNA]</scope>
    <source>
        <strain evidence="1 2">DSM 6793</strain>
    </source>
</reference>
<dbReference type="STRING" id="927664.SAMN05421780_11331"/>
<sequence>MLADEEGNLLFAGWSKGRNQSYPYYRFSSGSAYKGKSIRAEKVHKRLELYFRGITLSPKDKEAFKKLLIEHVNGLKSQVHQRDTSRELKIQELEKEYNSLMDKIIHYSNPTLIQKIESQLSSLELTIRGLKESNVTASTDKRLEEEVLEATVRLILSPRQAWEQANHLQKKKFIEMWFKEPLKVSPVKNGVLNRPQSALREAFQVFDNRKNSHLEMTDTDLNHF</sequence>
<dbReference type="EMBL" id="FOLE01000013">
    <property type="protein sequence ID" value="SFC93679.1"/>
    <property type="molecule type" value="Genomic_DNA"/>
</dbReference>
<keyword evidence="2" id="KW-1185">Reference proteome</keyword>
<dbReference type="Proteomes" id="UP000199514">
    <property type="component" value="Unassembled WGS sequence"/>
</dbReference>
<proteinExistence type="predicted"/>
<name>A0A1I1N7T3_9BACT</name>
<evidence type="ECO:0000313" key="1">
    <source>
        <dbReference type="EMBL" id="SFC93679.1"/>
    </source>
</evidence>
<gene>
    <name evidence="1" type="ORF">SAMN05421780_11331</name>
</gene>